<comment type="caution">
    <text evidence="20">The sequence shown here is derived from an EMBL/GenBank/DDBJ whole genome shotgun (WGS) entry which is preliminary data.</text>
</comment>
<dbReference type="InterPro" id="IPR013083">
    <property type="entry name" value="Znf_RING/FYVE/PHD"/>
</dbReference>
<evidence type="ECO:0000256" key="6">
    <source>
        <dbReference type="ARBA" id="ARBA00022692"/>
    </source>
</evidence>
<dbReference type="PROSITE" id="PS51257">
    <property type="entry name" value="PROKAR_LIPOPROTEIN"/>
    <property type="match status" value="1"/>
</dbReference>
<comment type="subcellular location">
    <subcellularLocation>
        <location evidence="2">Membrane</location>
        <topology evidence="2">Single-pass membrane protein</topology>
    </subcellularLocation>
</comment>
<keyword evidence="6 17" id="KW-0812">Transmembrane</keyword>
<sequence length="464" mass="51471">MVKSTAGELSLWSLVLLIGCCFKFTFAQPISWPLFAKLGVDVNVDGASGDGLRDKEPPMPSITVTGENSEEPPPPVAAVAPLSPPPQWGNYSPFKPSIAVIIAVLTTMFSVTFLLLLYAKHCKRENGVVGYFGDWTNDARAGVTAVTARKNSGVERSVIESLPVFRFGSLTGQKEALECAVCLNWFEPVEVLRLLPKCKHAFHVECVDTWLDAHSTCPLCRYRVDPEDILLVETNQPVRLHQQERDDTASTGSVWKSLPESTRRVSGRHSYAGEWNRAAVPTPAFRRSDSGLSYLRTKSESVAVGCFDRQRKDGLLITSARTGSDSHRKLDHRIIISDETEGSGDRERWSDLQPSDILYLRCESVMNDGRRSWSSNGGQALQRGNHHRVRAQQNSFIDGDRLDDRIVMDGRSVSEITGLSRLSNSRAIATSIAQSERRAGFVPRWTAWISQSTPAGRWERSIVT</sequence>
<dbReference type="GO" id="GO:0061630">
    <property type="term" value="F:ubiquitin protein ligase activity"/>
    <property type="evidence" value="ECO:0007669"/>
    <property type="project" value="UniProtKB-EC"/>
</dbReference>
<evidence type="ECO:0000256" key="1">
    <source>
        <dbReference type="ARBA" id="ARBA00000900"/>
    </source>
</evidence>
<dbReference type="PANTHER" id="PTHR46539">
    <property type="entry name" value="E3 UBIQUITIN-PROTEIN LIGASE ATL42"/>
    <property type="match status" value="1"/>
</dbReference>
<protein>
    <recommendedName>
        <fullName evidence="4">RING-type E3 ubiquitin transferase</fullName>
        <ecNumber evidence="4">2.3.2.27</ecNumber>
    </recommendedName>
</protein>
<evidence type="ECO:0000256" key="2">
    <source>
        <dbReference type="ARBA" id="ARBA00004167"/>
    </source>
</evidence>
<reference evidence="20" key="1">
    <citation type="submission" date="2023-05" db="EMBL/GenBank/DDBJ databases">
        <title>Nepenthes gracilis genome sequencing.</title>
        <authorList>
            <person name="Fukushima K."/>
        </authorList>
    </citation>
    <scope>NUCLEOTIDE SEQUENCE</scope>
    <source>
        <strain evidence="20">SING2019-196</strain>
    </source>
</reference>
<keyword evidence="5" id="KW-0808">Transferase</keyword>
<dbReference type="FunFam" id="3.30.40.10:FF:000285">
    <property type="entry name" value="RING-H2 finger protein ATL43"/>
    <property type="match status" value="1"/>
</dbReference>
<dbReference type="Proteomes" id="UP001279734">
    <property type="component" value="Unassembled WGS sequence"/>
</dbReference>
<evidence type="ECO:0000256" key="14">
    <source>
        <dbReference type="ARBA" id="ARBA00024209"/>
    </source>
</evidence>
<dbReference type="SUPFAM" id="SSF57850">
    <property type="entry name" value="RING/U-box"/>
    <property type="match status" value="1"/>
</dbReference>
<comment type="pathway">
    <text evidence="3">Protein modification; protein ubiquitination.</text>
</comment>
<evidence type="ECO:0000256" key="12">
    <source>
        <dbReference type="ARBA" id="ARBA00022989"/>
    </source>
</evidence>
<keyword evidence="7" id="KW-0479">Metal-binding</keyword>
<keyword evidence="12 17" id="KW-1133">Transmembrane helix</keyword>
<evidence type="ECO:0000256" key="3">
    <source>
        <dbReference type="ARBA" id="ARBA00004906"/>
    </source>
</evidence>
<evidence type="ECO:0000256" key="8">
    <source>
        <dbReference type="ARBA" id="ARBA00022729"/>
    </source>
</evidence>
<keyword evidence="13 17" id="KW-0472">Membrane</keyword>
<keyword evidence="11" id="KW-0862">Zinc</keyword>
<dbReference type="Pfam" id="PF13639">
    <property type="entry name" value="zf-RING_2"/>
    <property type="match status" value="1"/>
</dbReference>
<evidence type="ECO:0000256" key="18">
    <source>
        <dbReference type="SAM" id="SignalP"/>
    </source>
</evidence>
<evidence type="ECO:0000256" key="5">
    <source>
        <dbReference type="ARBA" id="ARBA00022679"/>
    </source>
</evidence>
<dbReference type="InterPro" id="IPR001841">
    <property type="entry name" value="Znf_RING"/>
</dbReference>
<evidence type="ECO:0000256" key="17">
    <source>
        <dbReference type="SAM" id="Phobius"/>
    </source>
</evidence>
<feature type="domain" description="RING-type" evidence="19">
    <location>
        <begin position="179"/>
        <end position="221"/>
    </location>
</feature>
<dbReference type="PANTHER" id="PTHR46539:SF2">
    <property type="entry name" value="RING-H2 FINGER PROTEIN ATL43"/>
    <property type="match status" value="1"/>
</dbReference>
<evidence type="ECO:0000256" key="15">
    <source>
        <dbReference type="PROSITE-ProRule" id="PRU00175"/>
    </source>
</evidence>
<name>A0AAD3XRJ8_NEPGR</name>
<dbReference type="GO" id="GO:0008270">
    <property type="term" value="F:zinc ion binding"/>
    <property type="evidence" value="ECO:0007669"/>
    <property type="project" value="UniProtKB-KW"/>
</dbReference>
<evidence type="ECO:0000256" key="11">
    <source>
        <dbReference type="ARBA" id="ARBA00022833"/>
    </source>
</evidence>
<evidence type="ECO:0000256" key="9">
    <source>
        <dbReference type="ARBA" id="ARBA00022771"/>
    </source>
</evidence>
<evidence type="ECO:0000313" key="20">
    <source>
        <dbReference type="EMBL" id="GMH13620.1"/>
    </source>
</evidence>
<dbReference type="PROSITE" id="PS50089">
    <property type="entry name" value="ZF_RING_2"/>
    <property type="match status" value="1"/>
</dbReference>
<evidence type="ECO:0000256" key="4">
    <source>
        <dbReference type="ARBA" id="ARBA00012483"/>
    </source>
</evidence>
<evidence type="ECO:0000256" key="16">
    <source>
        <dbReference type="SAM" id="MobiDB-lite"/>
    </source>
</evidence>
<dbReference type="CDD" id="cd16461">
    <property type="entry name" value="RING-H2_EL5-like"/>
    <property type="match status" value="1"/>
</dbReference>
<keyword evidence="9 15" id="KW-0863">Zinc-finger</keyword>
<dbReference type="SMART" id="SM00184">
    <property type="entry name" value="RING"/>
    <property type="match status" value="1"/>
</dbReference>
<feature type="region of interest" description="Disordered" evidence="16">
    <location>
        <begin position="49"/>
        <end position="74"/>
    </location>
</feature>
<comment type="similarity">
    <text evidence="14">Belongs to the RING-type zinc finger family. ATL subfamily.</text>
</comment>
<organism evidence="20 21">
    <name type="scientific">Nepenthes gracilis</name>
    <name type="common">Slender pitcher plant</name>
    <dbReference type="NCBI Taxonomy" id="150966"/>
    <lineage>
        <taxon>Eukaryota</taxon>
        <taxon>Viridiplantae</taxon>
        <taxon>Streptophyta</taxon>
        <taxon>Embryophyta</taxon>
        <taxon>Tracheophyta</taxon>
        <taxon>Spermatophyta</taxon>
        <taxon>Magnoliopsida</taxon>
        <taxon>eudicotyledons</taxon>
        <taxon>Gunneridae</taxon>
        <taxon>Pentapetalae</taxon>
        <taxon>Caryophyllales</taxon>
        <taxon>Nepenthaceae</taxon>
        <taxon>Nepenthes</taxon>
    </lineage>
</organism>
<feature type="region of interest" description="Disordered" evidence="16">
    <location>
        <begin position="242"/>
        <end position="261"/>
    </location>
</feature>
<evidence type="ECO:0000256" key="10">
    <source>
        <dbReference type="ARBA" id="ARBA00022786"/>
    </source>
</evidence>
<keyword evidence="10" id="KW-0833">Ubl conjugation pathway</keyword>
<evidence type="ECO:0000256" key="13">
    <source>
        <dbReference type="ARBA" id="ARBA00023136"/>
    </source>
</evidence>
<feature type="signal peptide" evidence="18">
    <location>
        <begin position="1"/>
        <end position="27"/>
    </location>
</feature>
<proteinExistence type="inferred from homology"/>
<evidence type="ECO:0000256" key="7">
    <source>
        <dbReference type="ARBA" id="ARBA00022723"/>
    </source>
</evidence>
<feature type="transmembrane region" description="Helical" evidence="17">
    <location>
        <begin position="98"/>
        <end position="118"/>
    </location>
</feature>
<feature type="chain" id="PRO_5042112264" description="RING-type E3 ubiquitin transferase" evidence="18">
    <location>
        <begin position="28"/>
        <end position="464"/>
    </location>
</feature>
<dbReference type="EC" id="2.3.2.27" evidence="4"/>
<dbReference type="EMBL" id="BSYO01000013">
    <property type="protein sequence ID" value="GMH13620.1"/>
    <property type="molecule type" value="Genomic_DNA"/>
</dbReference>
<evidence type="ECO:0000313" key="21">
    <source>
        <dbReference type="Proteomes" id="UP001279734"/>
    </source>
</evidence>
<dbReference type="GO" id="GO:0016020">
    <property type="term" value="C:membrane"/>
    <property type="evidence" value="ECO:0007669"/>
    <property type="project" value="UniProtKB-SubCell"/>
</dbReference>
<dbReference type="Gene3D" id="3.30.40.10">
    <property type="entry name" value="Zinc/RING finger domain, C3HC4 (zinc finger)"/>
    <property type="match status" value="1"/>
</dbReference>
<gene>
    <name evidence="20" type="ORF">Nepgr_015461</name>
</gene>
<accession>A0AAD3XRJ8</accession>
<keyword evidence="21" id="KW-1185">Reference proteome</keyword>
<dbReference type="AlphaFoldDB" id="A0AAD3XRJ8"/>
<comment type="catalytic activity">
    <reaction evidence="1">
        <text>S-ubiquitinyl-[E2 ubiquitin-conjugating enzyme]-L-cysteine + [acceptor protein]-L-lysine = [E2 ubiquitin-conjugating enzyme]-L-cysteine + N(6)-ubiquitinyl-[acceptor protein]-L-lysine.</text>
        <dbReference type="EC" id="2.3.2.27"/>
    </reaction>
</comment>
<evidence type="ECO:0000259" key="19">
    <source>
        <dbReference type="PROSITE" id="PS50089"/>
    </source>
</evidence>
<keyword evidence="8 18" id="KW-0732">Signal</keyword>